<evidence type="ECO:0000313" key="4">
    <source>
        <dbReference type="Proteomes" id="UP000606889"/>
    </source>
</evidence>
<feature type="domain" description="Ketoreductase" evidence="2">
    <location>
        <begin position="7"/>
        <end position="187"/>
    </location>
</feature>
<evidence type="ECO:0000259" key="2">
    <source>
        <dbReference type="SMART" id="SM00822"/>
    </source>
</evidence>
<evidence type="ECO:0000256" key="1">
    <source>
        <dbReference type="ARBA" id="ARBA00006484"/>
    </source>
</evidence>
<dbReference type="InterPro" id="IPR036291">
    <property type="entry name" value="NAD(P)-bd_dom_sf"/>
</dbReference>
<comment type="similarity">
    <text evidence="1">Belongs to the short-chain dehydrogenases/reductases (SDR) family.</text>
</comment>
<reference evidence="3 4" key="1">
    <citation type="submission" date="2020-08" db="EMBL/GenBank/DDBJ databases">
        <title>Genome public.</title>
        <authorList>
            <person name="Liu C."/>
            <person name="Sun Q."/>
        </authorList>
    </citation>
    <scope>NUCLEOTIDE SEQUENCE [LARGE SCALE GENOMIC DNA]</scope>
    <source>
        <strain evidence="3 4">NSJ-35</strain>
    </source>
</reference>
<gene>
    <name evidence="3" type="ORF">H8S18_07685</name>
</gene>
<accession>A0ABR7EEL7</accession>
<name>A0ABR7EEL7_9FIRM</name>
<protein>
    <submittedName>
        <fullName evidence="3">SDR family oxidoreductase</fullName>
    </submittedName>
</protein>
<evidence type="ECO:0000313" key="3">
    <source>
        <dbReference type="EMBL" id="MBC5648215.1"/>
    </source>
</evidence>
<dbReference type="RefSeq" id="WP_186857730.1">
    <property type="nucleotide sequence ID" value="NZ_JACOON010000004.1"/>
</dbReference>
<dbReference type="PANTHER" id="PTHR42760">
    <property type="entry name" value="SHORT-CHAIN DEHYDROGENASES/REDUCTASES FAMILY MEMBER"/>
    <property type="match status" value="1"/>
</dbReference>
<dbReference type="InterPro" id="IPR002347">
    <property type="entry name" value="SDR_fam"/>
</dbReference>
<dbReference type="EMBL" id="JACOON010000004">
    <property type="protein sequence ID" value="MBC5648215.1"/>
    <property type="molecule type" value="Genomic_DNA"/>
</dbReference>
<proteinExistence type="inferred from homology"/>
<dbReference type="SMART" id="SM00822">
    <property type="entry name" value="PKS_KR"/>
    <property type="match status" value="1"/>
</dbReference>
<organism evidence="3 4">
    <name type="scientific">Christensenella tenuis</name>
    <dbReference type="NCBI Taxonomy" id="2763033"/>
    <lineage>
        <taxon>Bacteria</taxon>
        <taxon>Bacillati</taxon>
        <taxon>Bacillota</taxon>
        <taxon>Clostridia</taxon>
        <taxon>Christensenellales</taxon>
        <taxon>Christensenellaceae</taxon>
        <taxon>Christensenella</taxon>
    </lineage>
</organism>
<dbReference type="Proteomes" id="UP000606889">
    <property type="component" value="Unassembled WGS sequence"/>
</dbReference>
<keyword evidence="4" id="KW-1185">Reference proteome</keyword>
<dbReference type="InterPro" id="IPR057326">
    <property type="entry name" value="KR_dom"/>
</dbReference>
<dbReference type="Pfam" id="PF13561">
    <property type="entry name" value="adh_short_C2"/>
    <property type="match status" value="1"/>
</dbReference>
<comment type="caution">
    <text evidence="3">The sequence shown here is derived from an EMBL/GenBank/DDBJ whole genome shotgun (WGS) entry which is preliminary data.</text>
</comment>
<dbReference type="Gene3D" id="3.40.50.720">
    <property type="entry name" value="NAD(P)-binding Rossmann-like Domain"/>
    <property type="match status" value="1"/>
</dbReference>
<dbReference type="PRINTS" id="PR00081">
    <property type="entry name" value="GDHRDH"/>
</dbReference>
<sequence length="243" mass="25528">MKDLVGKTAWVTGAAQGIGAAVTRIFAQHGAKVVGADLNLQAMQDTAGRMKAEGLDVEALRLDVADPQSVTEVAAEIEKRFGGVDILVNNAGINNNTPIPEMTVEQWDRLMNIDLRGAHLCSQAATIQMMKKKWGRIINIGSMAGQIGGLKVSPDYSAAKAGAICLAKSYARFGAQYGITANAVCPGFIETEMTRGRDDPSSVLIGRLGTPEDIAGAVYFLASGLGSYLTGATIDVNGGLLMR</sequence>
<dbReference type="SUPFAM" id="SSF51735">
    <property type="entry name" value="NAD(P)-binding Rossmann-fold domains"/>
    <property type="match status" value="1"/>
</dbReference>
<dbReference type="PRINTS" id="PR00080">
    <property type="entry name" value="SDRFAMILY"/>
</dbReference>